<dbReference type="AlphaFoldDB" id="A0A2S0NKE2"/>
<dbReference type="Proteomes" id="UP000239250">
    <property type="component" value="Chromosome"/>
</dbReference>
<dbReference type="EMBL" id="CP027019">
    <property type="protein sequence ID" value="AVP49493.1"/>
    <property type="molecule type" value="Genomic_DNA"/>
</dbReference>
<name>A0A2S0NKE2_9MOLU</name>
<gene>
    <name evidence="1" type="ORF">C5T88_02860</name>
</gene>
<protein>
    <submittedName>
        <fullName evidence="1">Uncharacterized protein</fullName>
    </submittedName>
</protein>
<evidence type="ECO:0000313" key="1">
    <source>
        <dbReference type="EMBL" id="AVP49493.1"/>
    </source>
</evidence>
<reference evidence="2" key="1">
    <citation type="submission" date="2018-02" db="EMBL/GenBank/DDBJ databases">
        <title>Firefly genomes illuminate parallel origins of bioluminescence in beetles.</title>
        <authorList>
            <person name="Fallon T.R."/>
            <person name="Lower S.E.S."/>
            <person name="Behringer M."/>
            <person name="Weng J.-K."/>
        </authorList>
    </citation>
    <scope>NUCLEOTIDE SEQUENCE [LARGE SCALE GENOMIC DNA]</scope>
</reference>
<evidence type="ECO:0000313" key="2">
    <source>
        <dbReference type="Proteomes" id="UP000239250"/>
    </source>
</evidence>
<sequence length="70" mass="8732">MKQNFKNYHINKYLLNEIETKRVIQFWFSLFKELVCWLLQILIKDTKKFNSNKSHQQQLILPKLICYEWL</sequence>
<organism evidence="1 2">
    <name type="scientific">Williamsoniiplasma luminosum</name>
    <dbReference type="NCBI Taxonomy" id="214888"/>
    <lineage>
        <taxon>Bacteria</taxon>
        <taxon>Bacillati</taxon>
        <taxon>Mycoplasmatota</taxon>
        <taxon>Mollicutes</taxon>
        <taxon>Entomoplasmatales</taxon>
        <taxon>Williamsoniiplasma</taxon>
    </lineage>
</organism>
<accession>A0A2S0NKE2</accession>
<proteinExistence type="predicted"/>